<reference evidence="2" key="1">
    <citation type="submission" date="2017-08" db="EMBL/GenBank/DDBJ databases">
        <authorList>
            <person name="Varghese N."/>
            <person name="Submissions S."/>
        </authorList>
    </citation>
    <scope>NUCLEOTIDE SEQUENCE [LARGE SCALE GENOMIC DNA]</scope>
    <source>
        <strain evidence="2">DSM 4725</strain>
    </source>
</reference>
<dbReference type="AlphaFoldDB" id="A0A285V8J1"/>
<evidence type="ECO:0000313" key="2">
    <source>
        <dbReference type="Proteomes" id="UP000219435"/>
    </source>
</evidence>
<dbReference type="EMBL" id="OBQI01000004">
    <property type="protein sequence ID" value="SOC50267.1"/>
    <property type="molecule type" value="Genomic_DNA"/>
</dbReference>
<protein>
    <submittedName>
        <fullName evidence="1">Uncharacterized protein</fullName>
    </submittedName>
</protein>
<gene>
    <name evidence="1" type="ORF">SAMN05660748_3009</name>
</gene>
<organism evidence="1 2">
    <name type="scientific">Blastococcus aggregatus</name>
    <dbReference type="NCBI Taxonomy" id="38502"/>
    <lineage>
        <taxon>Bacteria</taxon>
        <taxon>Bacillati</taxon>
        <taxon>Actinomycetota</taxon>
        <taxon>Actinomycetes</taxon>
        <taxon>Geodermatophilales</taxon>
        <taxon>Geodermatophilaceae</taxon>
        <taxon>Blastococcus</taxon>
    </lineage>
</organism>
<sequence>MDAVLARYLDDRAWPAARARRMVDGLRLLRELARAGERPVTYGEFAEQLQPGLAPLASARVLDDIGAFCAAAGWPNVTCFVVSARTGEPSPGCRHIGAEEAAAARERAWEGYRGDG</sequence>
<evidence type="ECO:0000313" key="1">
    <source>
        <dbReference type="EMBL" id="SOC50267.1"/>
    </source>
</evidence>
<dbReference type="Proteomes" id="UP000219435">
    <property type="component" value="Unassembled WGS sequence"/>
</dbReference>
<keyword evidence="2" id="KW-1185">Reference proteome</keyword>
<proteinExistence type="predicted"/>
<accession>A0A285V8J1</accession>
<dbReference type="OrthoDB" id="5188853at2"/>
<name>A0A285V8J1_9ACTN</name>
<dbReference type="RefSeq" id="WP_097195815.1">
    <property type="nucleotide sequence ID" value="NZ_OBQI01000004.1"/>
</dbReference>